<dbReference type="PRINTS" id="PR00452">
    <property type="entry name" value="SH3DOMAIN"/>
</dbReference>
<proteinExistence type="predicted"/>
<feature type="compositionally biased region" description="Low complexity" evidence="4">
    <location>
        <begin position="245"/>
        <end position="262"/>
    </location>
</feature>
<comment type="caution">
    <text evidence="6">The sequence shown here is derived from an EMBL/GenBank/DDBJ whole genome shotgun (WGS) entry which is preliminary data.</text>
</comment>
<dbReference type="Proteomes" id="UP000678393">
    <property type="component" value="Unassembled WGS sequence"/>
</dbReference>
<dbReference type="FunFam" id="2.30.30.40:FF:000001">
    <property type="entry name" value="Sorbin and SH3 domain-containing protein 1 isoform 2"/>
    <property type="match status" value="1"/>
</dbReference>
<dbReference type="EMBL" id="CAJHNH020001624">
    <property type="protein sequence ID" value="CAG5123813.1"/>
    <property type="molecule type" value="Genomic_DNA"/>
</dbReference>
<dbReference type="Gene3D" id="2.30.30.40">
    <property type="entry name" value="SH3 Domains"/>
    <property type="match status" value="3"/>
</dbReference>
<evidence type="ECO:0000313" key="6">
    <source>
        <dbReference type="EMBL" id="CAG5123813.1"/>
    </source>
</evidence>
<dbReference type="PROSITE" id="PS50002">
    <property type="entry name" value="SH3"/>
    <property type="match status" value="3"/>
</dbReference>
<reference evidence="6" key="1">
    <citation type="submission" date="2021-04" db="EMBL/GenBank/DDBJ databases">
        <authorList>
            <consortium name="Molecular Ecology Group"/>
        </authorList>
    </citation>
    <scope>NUCLEOTIDE SEQUENCE</scope>
</reference>
<protein>
    <recommendedName>
        <fullName evidence="5">SH3 domain-containing protein</fullName>
    </recommendedName>
</protein>
<feature type="compositionally biased region" description="Polar residues" evidence="4">
    <location>
        <begin position="385"/>
        <end position="394"/>
    </location>
</feature>
<dbReference type="InterPro" id="IPR001452">
    <property type="entry name" value="SH3_domain"/>
</dbReference>
<dbReference type="PANTHER" id="PTHR14167">
    <property type="entry name" value="SH3 DOMAIN-CONTAINING"/>
    <property type="match status" value="1"/>
</dbReference>
<feature type="compositionally biased region" description="Polar residues" evidence="4">
    <location>
        <begin position="464"/>
        <end position="478"/>
    </location>
</feature>
<feature type="region of interest" description="Disordered" evidence="4">
    <location>
        <begin position="240"/>
        <end position="262"/>
    </location>
</feature>
<evidence type="ECO:0000256" key="4">
    <source>
        <dbReference type="SAM" id="MobiDB-lite"/>
    </source>
</evidence>
<feature type="compositionally biased region" description="Basic and acidic residues" evidence="4">
    <location>
        <begin position="494"/>
        <end position="507"/>
    </location>
</feature>
<sequence length="650" mass="68607">EEILTVIRRVDDNWLEGRKGDKIGIFPLTFVKLNEAARSLINTKSNLTISPGLTLSPNTPVSSSSVIVSSAVSVGSNRGDASNITSASSNCTTSAGGSTISSSDLITDDALLITNSVDDQTKVLTLDAAADGLLPDGQAVLTGNCQHELFVATTSAPAATPEVLPPNKRHSFTSTSMSSPFVAAATYNDHIPQRHSVEVTLSEEGALALVSSEINLCLPPSSSLPSSLVTETQPVTLTSQRNVKATVDASTAPSSSSNSQSGSLTTPVYIALYNYKPRKDDELELHKGDLYTVMEKCQDGWYRGSCLRTSVAGVFPGNYVQLIRHSSAFKPVNPNLLNTRTKAPTLAQTITASHCAATGDHRPAHISGDSASQAPPLMPRVAKISTSGQISRSPLSHLGGTPLRSLSNPGTCPASASPKHLFSHSSLSSHAQPHVGLSRPVIPAPPPATTSSPHHSLWVPPSLTAMQHSMSASSSITPPNVVMSHSLDSTPSAGKEKKEKKEKEKKSLVKLLSGKSKKNKPASADAEPASSMSVVCFDGGIHSRSASYPVNGTTIGAAGDTSMISAHSKAASFDATTVPPIPAKPRPKLAVRERYCCIVPYPPQTEHELSLELGDIIHIHRKREDGWYKGTQERTGKTGMFPASFVEKCD</sequence>
<gene>
    <name evidence="6" type="ORF">CUNI_LOCUS9371</name>
</gene>
<name>A0A8S3Z2T1_9EUPU</name>
<evidence type="ECO:0000313" key="7">
    <source>
        <dbReference type="Proteomes" id="UP000678393"/>
    </source>
</evidence>
<dbReference type="CDD" id="cd11783">
    <property type="entry name" value="SH3_SH3RF_3"/>
    <property type="match status" value="1"/>
</dbReference>
<feature type="non-terminal residue" evidence="6">
    <location>
        <position position="1"/>
    </location>
</feature>
<dbReference type="OrthoDB" id="19092at2759"/>
<keyword evidence="1 3" id="KW-0728">SH3 domain</keyword>
<keyword evidence="7" id="KW-1185">Reference proteome</keyword>
<keyword evidence="2" id="KW-0677">Repeat</keyword>
<evidence type="ECO:0000259" key="5">
    <source>
        <dbReference type="PROSITE" id="PS50002"/>
    </source>
</evidence>
<accession>A0A8S3Z2T1</accession>
<dbReference type="Pfam" id="PF00018">
    <property type="entry name" value="SH3_1"/>
    <property type="match status" value="1"/>
</dbReference>
<feature type="domain" description="SH3" evidence="5">
    <location>
        <begin position="1"/>
        <end position="36"/>
    </location>
</feature>
<dbReference type="SUPFAM" id="SSF50044">
    <property type="entry name" value="SH3-domain"/>
    <property type="match status" value="3"/>
</dbReference>
<dbReference type="SMART" id="SM00326">
    <property type="entry name" value="SH3"/>
    <property type="match status" value="3"/>
</dbReference>
<evidence type="ECO:0000256" key="2">
    <source>
        <dbReference type="ARBA" id="ARBA00022737"/>
    </source>
</evidence>
<dbReference type="InterPro" id="IPR036028">
    <property type="entry name" value="SH3-like_dom_sf"/>
</dbReference>
<evidence type="ECO:0000256" key="3">
    <source>
        <dbReference type="PROSITE-ProRule" id="PRU00192"/>
    </source>
</evidence>
<feature type="domain" description="SH3" evidence="5">
    <location>
        <begin position="264"/>
        <end position="325"/>
    </location>
</feature>
<dbReference type="InterPro" id="IPR050384">
    <property type="entry name" value="Endophilin_SH3RF"/>
</dbReference>
<evidence type="ECO:0000256" key="1">
    <source>
        <dbReference type="ARBA" id="ARBA00022443"/>
    </source>
</evidence>
<dbReference type="Pfam" id="PF14604">
    <property type="entry name" value="SH3_9"/>
    <property type="match status" value="1"/>
</dbReference>
<dbReference type="PANTHER" id="PTHR14167:SF51">
    <property type="entry name" value="RING-TYPE E3 UBIQUITIN TRANSFERASE"/>
    <property type="match status" value="1"/>
</dbReference>
<organism evidence="6 7">
    <name type="scientific">Candidula unifasciata</name>
    <dbReference type="NCBI Taxonomy" id="100452"/>
    <lineage>
        <taxon>Eukaryota</taxon>
        <taxon>Metazoa</taxon>
        <taxon>Spiralia</taxon>
        <taxon>Lophotrochozoa</taxon>
        <taxon>Mollusca</taxon>
        <taxon>Gastropoda</taxon>
        <taxon>Heterobranchia</taxon>
        <taxon>Euthyneura</taxon>
        <taxon>Panpulmonata</taxon>
        <taxon>Eupulmonata</taxon>
        <taxon>Stylommatophora</taxon>
        <taxon>Helicina</taxon>
        <taxon>Helicoidea</taxon>
        <taxon>Geomitridae</taxon>
        <taxon>Candidula</taxon>
    </lineage>
</organism>
<feature type="region of interest" description="Disordered" evidence="4">
    <location>
        <begin position="385"/>
        <end position="529"/>
    </location>
</feature>
<feature type="domain" description="SH3" evidence="5">
    <location>
        <begin position="590"/>
        <end position="650"/>
    </location>
</feature>
<dbReference type="AlphaFoldDB" id="A0A8S3Z2T1"/>